<reference evidence="2 3" key="1">
    <citation type="submission" date="2023-11" db="EMBL/GenBank/DDBJ databases">
        <title>30 novel species of actinomycetes from the DSMZ collection.</title>
        <authorList>
            <person name="Nouioui I."/>
        </authorList>
    </citation>
    <scope>NUCLEOTIDE SEQUENCE [LARGE SCALE GENOMIC DNA]</scope>
    <source>
        <strain evidence="2 3">DSM 41524</strain>
    </source>
</reference>
<dbReference type="SUPFAM" id="SSF56420">
    <property type="entry name" value="Peptide deformylase"/>
    <property type="match status" value="1"/>
</dbReference>
<dbReference type="Gene3D" id="3.90.45.10">
    <property type="entry name" value="Peptide deformylase"/>
    <property type="match status" value="1"/>
</dbReference>
<accession>A0ABU7Q7R8</accession>
<evidence type="ECO:0000313" key="3">
    <source>
        <dbReference type="Proteomes" id="UP001354709"/>
    </source>
</evidence>
<dbReference type="InterPro" id="IPR023635">
    <property type="entry name" value="Peptide_deformylase"/>
</dbReference>
<dbReference type="Pfam" id="PF01327">
    <property type="entry name" value="Pep_deformylase"/>
    <property type="match status" value="1"/>
</dbReference>
<protein>
    <submittedName>
        <fullName evidence="2">Peptide deformylase</fullName>
    </submittedName>
</protein>
<sequence>MPSPRHPAARVLCEGRLNFVDVHGLVPRPLKTIVETTAMTGETVTTAYNRGLAHLIHYEIDHLDGMLCTARMWAGGGRSSWRSTGSLAGPGCTKAPERLAGHVGHVCLVVSPITKAGGRFK</sequence>
<dbReference type="RefSeq" id="WP_330814047.1">
    <property type="nucleotide sequence ID" value="NZ_JAZBJO010000035.1"/>
</dbReference>
<comment type="caution">
    <text evidence="2">The sequence shown here is derived from an EMBL/GenBank/DDBJ whole genome shotgun (WGS) entry which is preliminary data.</text>
</comment>
<evidence type="ECO:0000256" key="1">
    <source>
        <dbReference type="ARBA" id="ARBA00010759"/>
    </source>
</evidence>
<organism evidence="2 3">
    <name type="scientific">Streptomyces asiaticus subsp. ignotus</name>
    <dbReference type="NCBI Taxonomy" id="3098222"/>
    <lineage>
        <taxon>Bacteria</taxon>
        <taxon>Bacillati</taxon>
        <taxon>Actinomycetota</taxon>
        <taxon>Actinomycetes</taxon>
        <taxon>Kitasatosporales</taxon>
        <taxon>Streptomycetaceae</taxon>
        <taxon>Streptomyces</taxon>
        <taxon>Streptomyces violaceusniger group</taxon>
    </lineage>
</organism>
<dbReference type="InterPro" id="IPR036821">
    <property type="entry name" value="Peptide_deformylase_sf"/>
</dbReference>
<comment type="similarity">
    <text evidence="1">Belongs to the polypeptide deformylase family.</text>
</comment>
<dbReference type="EMBL" id="JAZBJO010000035">
    <property type="protein sequence ID" value="MEE4597417.1"/>
    <property type="molecule type" value="Genomic_DNA"/>
</dbReference>
<gene>
    <name evidence="2" type="ORF">V2J94_37015</name>
</gene>
<proteinExistence type="inferred from homology"/>
<name>A0ABU7Q7R8_9ACTN</name>
<keyword evidence="3" id="KW-1185">Reference proteome</keyword>
<evidence type="ECO:0000313" key="2">
    <source>
        <dbReference type="EMBL" id="MEE4597417.1"/>
    </source>
</evidence>
<dbReference type="Proteomes" id="UP001354709">
    <property type="component" value="Unassembled WGS sequence"/>
</dbReference>